<dbReference type="HOGENOM" id="CLU_1082174_0_0_1"/>
<evidence type="ECO:0000313" key="1">
    <source>
        <dbReference type="EMBL" id="EIJ89683.1"/>
    </source>
</evidence>
<organism evidence="1 2">
    <name type="scientific">Nematocida parisii (strain ERTm3)</name>
    <name type="common">Nematode killer fungus</name>
    <dbReference type="NCBI Taxonomy" id="935791"/>
    <lineage>
        <taxon>Eukaryota</taxon>
        <taxon>Fungi</taxon>
        <taxon>Fungi incertae sedis</taxon>
        <taxon>Microsporidia</taxon>
        <taxon>Nematocida</taxon>
    </lineage>
</organism>
<proteinExistence type="predicted"/>
<dbReference type="STRING" id="935791.I3EKD6"/>
<sequence length="252" mass="29414">MDLNSTLSQKLLEFHRAISNEYHSLLEYFNLYIYGYGYKIDLVKELFPDIFIIDFQEGESVVTTRNLYEYYELEPVETELKQALRHINALLTREKAKPIAIMNLRKDVLDRTENLKMIVIQHRELYLSFDELLQYNFVMRDFTTFIAEEKKRPGISTRIDETLNVYDCVGVLSKKIFKLALKAAATRIEFSLRDIFNKEKKKLLIVNYSAFREALSAFIDSNILVEKNGVAKLTLTKKELSEIIGILDGDSK</sequence>
<reference evidence="1" key="1">
    <citation type="submission" date="2011-01" db="EMBL/GenBank/DDBJ databases">
        <title>The Genome Sequence of Nematocida parisii strain ERTm3.</title>
        <authorList>
            <consortium name="The Broad Institute Genome Sequencing Platform"/>
            <consortium name="The Broad Institute Genome Sequencing Center for Infectious Disease"/>
            <person name="Cuomo C."/>
            <person name="Troemel E."/>
            <person name="Young S.K."/>
            <person name="Zeng Q."/>
            <person name="Gargeya S."/>
            <person name="Fitzgerald M."/>
            <person name="Haas B."/>
            <person name="Abouelleil A."/>
            <person name="Alvarado L."/>
            <person name="Arachchi H.M."/>
            <person name="Berlin A."/>
            <person name="Chapman S.B."/>
            <person name="Gearin G."/>
            <person name="Goldberg J."/>
            <person name="Griggs A."/>
            <person name="Gujja S."/>
            <person name="Hansen M."/>
            <person name="Heiman D."/>
            <person name="Howarth C."/>
            <person name="Larimer J."/>
            <person name="Lui A."/>
            <person name="MacDonald P.J.P."/>
            <person name="McCowen C."/>
            <person name="Montmayeur A."/>
            <person name="Murphy C."/>
            <person name="Neiman D."/>
            <person name="Pearson M."/>
            <person name="Priest M."/>
            <person name="Roberts A."/>
            <person name="Saif S."/>
            <person name="Shea T."/>
            <person name="Sisk P."/>
            <person name="Stolte C."/>
            <person name="Sykes S."/>
            <person name="Wortman J."/>
            <person name="Nusbaum C."/>
            <person name="Birren B."/>
        </authorList>
    </citation>
    <scope>NUCLEOTIDE SEQUENCE</scope>
    <source>
        <strain evidence="1">ERTm3</strain>
    </source>
</reference>
<dbReference type="EMBL" id="GL870876">
    <property type="protein sequence ID" value="EIJ89683.1"/>
    <property type="molecule type" value="Genomic_DNA"/>
</dbReference>
<protein>
    <recommendedName>
        <fullName evidence="3">Origin recognition complex subunit 2</fullName>
    </recommendedName>
</protein>
<dbReference type="AlphaFoldDB" id="I3EKD6"/>
<evidence type="ECO:0000313" key="2">
    <source>
        <dbReference type="Proteomes" id="UP000002872"/>
    </source>
</evidence>
<dbReference type="InParanoid" id="I3EKD6"/>
<name>I3EKD6_NEMP3</name>
<dbReference type="Proteomes" id="UP000002872">
    <property type="component" value="Unassembled WGS sequence"/>
</dbReference>
<gene>
    <name evidence="1" type="ORF">NEQG_00453</name>
</gene>
<dbReference type="OrthoDB" id="346673at2759"/>
<accession>I3EKD6</accession>
<evidence type="ECO:0008006" key="3">
    <source>
        <dbReference type="Google" id="ProtNLM"/>
    </source>
</evidence>
<keyword evidence="2" id="KW-1185">Reference proteome</keyword>
<dbReference type="VEuPathDB" id="MicrosporidiaDB:NEQG_00453"/>